<evidence type="ECO:0000313" key="1">
    <source>
        <dbReference type="EMBL" id="AAF78519.1"/>
    </source>
</evidence>
<organism evidence="1">
    <name type="scientific">Pyrus pyrifolia</name>
    <name type="common">Chinese pear</name>
    <name type="synonym">Pyrus serotina</name>
    <dbReference type="NCBI Taxonomy" id="3767"/>
    <lineage>
        <taxon>Eukaryota</taxon>
        <taxon>Viridiplantae</taxon>
        <taxon>Streptophyta</taxon>
        <taxon>Embryophyta</taxon>
        <taxon>Tracheophyta</taxon>
        <taxon>Spermatophyta</taxon>
        <taxon>Magnoliopsida</taxon>
        <taxon>eudicotyledons</taxon>
        <taxon>Gunneridae</taxon>
        <taxon>Pentapetalae</taxon>
        <taxon>rosids</taxon>
        <taxon>fabids</taxon>
        <taxon>Rosales</taxon>
        <taxon>Rosaceae</taxon>
        <taxon>Amygdaloideae</taxon>
        <taxon>Maleae</taxon>
        <taxon>Pyrus</taxon>
    </lineage>
</organism>
<accession>Q9LLK3</accession>
<reference evidence="1" key="1">
    <citation type="submission" date="1999-10" db="EMBL/GenBank/DDBJ databases">
        <title>Thidiazuron-induced gene in adventitious shoot regeneration in Pyrus pyrifolia 'Whangkeumbae'.</title>
        <authorList>
            <person name="Kim C.S."/>
            <person name="Lee C.H."/>
            <person name="Lee G.P."/>
        </authorList>
    </citation>
    <scope>NUCLEOTIDE SEQUENCE</scope>
    <source>
        <strain evidence="1">Whangkeumbae</strain>
    </source>
</reference>
<dbReference type="EMBL" id="AF195222">
    <property type="protein sequence ID" value="AAF78519.1"/>
    <property type="molecule type" value="mRNA"/>
</dbReference>
<proteinExistence type="evidence at transcript level"/>
<dbReference type="AlphaFoldDB" id="Q9LLK3"/>
<name>Q9LLK3_PYRPY</name>
<gene>
    <name evidence="1" type="primary">P-ACO4</name>
</gene>
<sequence>MVAFPFHIRKPTRAHDMSDLSNLLLHGTLPLFYSDYYSNSDASSESRYR</sequence>
<protein>
    <submittedName>
        <fullName evidence="1">1-aminocyclopropane-1-carboxylate oxidase</fullName>
    </submittedName>
</protein>